<dbReference type="KEGG" id="bgt:106070119"/>
<dbReference type="Proteomes" id="UP000076420">
    <property type="component" value="Unassembled WGS sequence"/>
</dbReference>
<name>A0A2C9JVT4_BIOGL</name>
<protein>
    <submittedName>
        <fullName evidence="1">Uncharacterized protein</fullName>
    </submittedName>
</protein>
<dbReference type="EnsemblMetazoa" id="BGLB008814-RB">
    <property type="protein sequence ID" value="BGLB008814-PB"/>
    <property type="gene ID" value="BGLB008814"/>
</dbReference>
<sequence length="152" mass="18090">PGDPEYYQFLDSEMAVREISGNSKRLYDYRYFSKVARFSVDEEMSLIGREYHMVEQVYYNTFPKHLPMIWKTYDPESFQVLKKDFARGTSVSDTQHWSVALAHKGLNSFFQPQRSVSNSHNVRRPVNEECSYNFTWRLILLFSRFTHDATLH</sequence>
<accession>A0A2C9JVT4</accession>
<evidence type="ECO:0000313" key="1">
    <source>
        <dbReference type="EnsemblMetazoa" id="BGLB008814-PB"/>
    </source>
</evidence>
<proteinExistence type="predicted"/>
<dbReference type="VEuPathDB" id="VectorBase:BGLAX_038886"/>
<dbReference type="VEuPathDB" id="VectorBase:BGLB008814"/>
<organism evidence="1 2">
    <name type="scientific">Biomphalaria glabrata</name>
    <name type="common">Bloodfluke planorb</name>
    <name type="synonym">Freshwater snail</name>
    <dbReference type="NCBI Taxonomy" id="6526"/>
    <lineage>
        <taxon>Eukaryota</taxon>
        <taxon>Metazoa</taxon>
        <taxon>Spiralia</taxon>
        <taxon>Lophotrochozoa</taxon>
        <taxon>Mollusca</taxon>
        <taxon>Gastropoda</taxon>
        <taxon>Heterobranchia</taxon>
        <taxon>Euthyneura</taxon>
        <taxon>Panpulmonata</taxon>
        <taxon>Hygrophila</taxon>
        <taxon>Lymnaeoidea</taxon>
        <taxon>Planorbidae</taxon>
        <taxon>Biomphalaria</taxon>
    </lineage>
</organism>
<dbReference type="AlphaFoldDB" id="A0A2C9JVT4"/>
<gene>
    <name evidence="1" type="primary">106070119</name>
</gene>
<evidence type="ECO:0000313" key="2">
    <source>
        <dbReference type="Proteomes" id="UP000076420"/>
    </source>
</evidence>
<reference evidence="1" key="1">
    <citation type="submission" date="2020-05" db="UniProtKB">
        <authorList>
            <consortium name="EnsemblMetazoa"/>
        </authorList>
    </citation>
    <scope>IDENTIFICATION</scope>
    <source>
        <strain evidence="1">BB02</strain>
    </source>
</reference>